<accession>A0A4P9A401</accession>
<sequence>MDTWKLIIDMSQVATAIAAFVAVFMTWRGWKEASKTARDQAIQESIMSTNYDIYKDILNQVNSIIKKNSSYTTGLRFHIDRTAELLNEWHGLGGFQGEAASDERKRQLAKEWAESTKSILDNSHKLLANALDLTRMLDMSGADFGSNSKAYNALWLVYHDLNISMQKIQNKWTKLEIEDITTLQYDWLKDDTYDNIERAEEFGECVDDVLKLVYNNLIAKPMKKTLKEIDSRDRRRMITLDGLKDNRLDNAS</sequence>
<evidence type="ECO:0000313" key="3">
    <source>
        <dbReference type="Proteomes" id="UP000310639"/>
    </source>
</evidence>
<keyword evidence="1" id="KW-1133">Transmembrane helix</keyword>
<organism evidence="2 3">
    <name type="scientific">Candidatus Nanosynbacter featherlites</name>
    <dbReference type="NCBI Taxonomy" id="2572088"/>
    <lineage>
        <taxon>Bacteria</taxon>
        <taxon>Candidatus Saccharimonadota</taxon>
        <taxon>Candidatus Saccharimonadia</taxon>
        <taxon>Candidatus Nanosynbacterales</taxon>
        <taxon>Candidatus Nanosynbacteraceae</taxon>
        <taxon>Candidatus Nanosynbacter</taxon>
    </lineage>
</organism>
<feature type="transmembrane region" description="Helical" evidence="1">
    <location>
        <begin position="6"/>
        <end position="27"/>
    </location>
</feature>
<dbReference type="RefSeq" id="WP_138079600.1">
    <property type="nucleotide sequence ID" value="NZ_CP040004.1"/>
</dbReference>
<dbReference type="EMBL" id="CP040004">
    <property type="protein sequence ID" value="QCT42539.1"/>
    <property type="molecule type" value="Genomic_DNA"/>
</dbReference>
<protein>
    <recommendedName>
        <fullName evidence="4">DUF4760 domain-containing protein</fullName>
    </recommendedName>
</protein>
<keyword evidence="1" id="KW-0812">Transmembrane</keyword>
<name>A0A4P9A401_9BACT</name>
<keyword evidence="3" id="KW-1185">Reference proteome</keyword>
<dbReference type="AlphaFoldDB" id="A0A4P9A401"/>
<dbReference type="KEGG" id="nft:FBF37_03720"/>
<evidence type="ECO:0008006" key="4">
    <source>
        <dbReference type="Google" id="ProtNLM"/>
    </source>
</evidence>
<reference evidence="2 3" key="1">
    <citation type="submission" date="2019-04" db="EMBL/GenBank/DDBJ databases">
        <title>Saccharibacteria TM7 genomes.</title>
        <authorList>
            <person name="Bor B."/>
            <person name="He X."/>
            <person name="Chen T."/>
            <person name="Dewhirst F.E."/>
        </authorList>
    </citation>
    <scope>NUCLEOTIDE SEQUENCE [LARGE SCALE GENOMIC DNA]</scope>
    <source>
        <strain evidence="2 3">BB001</strain>
    </source>
</reference>
<proteinExistence type="predicted"/>
<evidence type="ECO:0000313" key="2">
    <source>
        <dbReference type="EMBL" id="QCT42539.1"/>
    </source>
</evidence>
<gene>
    <name evidence="2" type="ORF">FBF37_03720</name>
</gene>
<dbReference type="Proteomes" id="UP000310639">
    <property type="component" value="Chromosome"/>
</dbReference>
<keyword evidence="1" id="KW-0472">Membrane</keyword>
<evidence type="ECO:0000256" key="1">
    <source>
        <dbReference type="SAM" id="Phobius"/>
    </source>
</evidence>